<dbReference type="InterPro" id="IPR050397">
    <property type="entry name" value="Env_Response_Regulators"/>
</dbReference>
<sequence>MPREKNHTKRLKIRCAFMLSSDIFKNPIFKVLSSRERAVFQANTTYLKFEEEEMFIKEGSMLFSVYFIVQGMVKVCDPKKRLFWISGTNDFLGLISLYTEEPIFFSAYATKDTHIIQIDLHVFKKFIATNPLFLNAVFAQNATDFRKIIQSSITYKETKISGAMAHFLLEYSQKGFLKHLTRKEMGEMLGYSRENITKIIQTFIREGYIIEKNKQIIIANQSALEQLKKYG</sequence>
<dbReference type="AlphaFoldDB" id="A0A250G4H5"/>
<dbReference type="GO" id="GO:0005829">
    <property type="term" value="C:cytosol"/>
    <property type="evidence" value="ECO:0007669"/>
    <property type="project" value="TreeGrafter"/>
</dbReference>
<dbReference type="SMART" id="SM00419">
    <property type="entry name" value="HTH_CRP"/>
    <property type="match status" value="1"/>
</dbReference>
<evidence type="ECO:0000256" key="1">
    <source>
        <dbReference type="ARBA" id="ARBA00023015"/>
    </source>
</evidence>
<evidence type="ECO:0000259" key="5">
    <source>
        <dbReference type="PROSITE" id="PS51063"/>
    </source>
</evidence>
<dbReference type="InterPro" id="IPR018490">
    <property type="entry name" value="cNMP-bd_dom_sf"/>
</dbReference>
<dbReference type="PROSITE" id="PS50042">
    <property type="entry name" value="CNMP_BINDING_3"/>
    <property type="match status" value="1"/>
</dbReference>
<keyword evidence="1" id="KW-0805">Transcription regulation</keyword>
<dbReference type="SUPFAM" id="SSF46785">
    <property type="entry name" value="Winged helix' DNA-binding domain"/>
    <property type="match status" value="1"/>
</dbReference>
<dbReference type="GO" id="GO:0003700">
    <property type="term" value="F:DNA-binding transcription factor activity"/>
    <property type="evidence" value="ECO:0007669"/>
    <property type="project" value="TreeGrafter"/>
</dbReference>
<dbReference type="Proteomes" id="UP000243136">
    <property type="component" value="Chromosome"/>
</dbReference>
<evidence type="ECO:0000313" key="7">
    <source>
        <dbReference type="Proteomes" id="UP000243136"/>
    </source>
</evidence>
<evidence type="ECO:0000313" key="6">
    <source>
        <dbReference type="EMBL" id="ATA92280.1"/>
    </source>
</evidence>
<evidence type="ECO:0000256" key="3">
    <source>
        <dbReference type="ARBA" id="ARBA00023163"/>
    </source>
</evidence>
<dbReference type="InterPro" id="IPR000595">
    <property type="entry name" value="cNMP-bd_dom"/>
</dbReference>
<dbReference type="Gene3D" id="1.10.10.10">
    <property type="entry name" value="Winged helix-like DNA-binding domain superfamily/Winged helix DNA-binding domain"/>
    <property type="match status" value="1"/>
</dbReference>
<dbReference type="InterPro" id="IPR036390">
    <property type="entry name" value="WH_DNA-bd_sf"/>
</dbReference>
<dbReference type="Gene3D" id="2.60.120.10">
    <property type="entry name" value="Jelly Rolls"/>
    <property type="match status" value="1"/>
</dbReference>
<feature type="domain" description="HTH crp-type" evidence="5">
    <location>
        <begin position="158"/>
        <end position="222"/>
    </location>
</feature>
<accession>A0A250G4H5</accession>
<dbReference type="Pfam" id="PF00027">
    <property type="entry name" value="cNMP_binding"/>
    <property type="match status" value="1"/>
</dbReference>
<dbReference type="EMBL" id="CP022388">
    <property type="protein sequence ID" value="ATA92280.1"/>
    <property type="molecule type" value="Genomic_DNA"/>
</dbReference>
<dbReference type="InterPro" id="IPR014710">
    <property type="entry name" value="RmlC-like_jellyroll"/>
</dbReference>
<feature type="domain" description="Cyclic nucleotide-binding" evidence="4">
    <location>
        <begin position="28"/>
        <end position="127"/>
    </location>
</feature>
<name>A0A250G4H5_9FLAO</name>
<dbReference type="GO" id="GO:0003677">
    <property type="term" value="F:DNA binding"/>
    <property type="evidence" value="ECO:0007669"/>
    <property type="project" value="UniProtKB-KW"/>
</dbReference>
<proteinExistence type="predicted"/>
<keyword evidence="3" id="KW-0804">Transcription</keyword>
<dbReference type="Pfam" id="PF13545">
    <property type="entry name" value="HTH_Crp_2"/>
    <property type="match status" value="1"/>
</dbReference>
<evidence type="ECO:0000256" key="2">
    <source>
        <dbReference type="ARBA" id="ARBA00023125"/>
    </source>
</evidence>
<evidence type="ECO:0000259" key="4">
    <source>
        <dbReference type="PROSITE" id="PS50042"/>
    </source>
</evidence>
<dbReference type="PANTHER" id="PTHR24567:SF26">
    <property type="entry name" value="REGULATORY PROTEIN YEIL"/>
    <property type="match status" value="1"/>
</dbReference>
<organism evidence="6 7">
    <name type="scientific">Capnocytophaga canimorsus</name>
    <dbReference type="NCBI Taxonomy" id="28188"/>
    <lineage>
        <taxon>Bacteria</taxon>
        <taxon>Pseudomonadati</taxon>
        <taxon>Bacteroidota</taxon>
        <taxon>Flavobacteriia</taxon>
        <taxon>Flavobacteriales</taxon>
        <taxon>Flavobacteriaceae</taxon>
        <taxon>Capnocytophaga</taxon>
    </lineage>
</organism>
<dbReference type="PANTHER" id="PTHR24567">
    <property type="entry name" value="CRP FAMILY TRANSCRIPTIONAL REGULATORY PROTEIN"/>
    <property type="match status" value="1"/>
</dbReference>
<gene>
    <name evidence="6" type="ORF">CGC56_08990</name>
</gene>
<dbReference type="PROSITE" id="PS51063">
    <property type="entry name" value="HTH_CRP_2"/>
    <property type="match status" value="1"/>
</dbReference>
<dbReference type="CDD" id="cd00038">
    <property type="entry name" value="CAP_ED"/>
    <property type="match status" value="1"/>
</dbReference>
<protein>
    <submittedName>
        <fullName evidence="6">Crp/Fnr family transcriptional regulator</fullName>
    </submittedName>
</protein>
<dbReference type="InterPro" id="IPR012318">
    <property type="entry name" value="HTH_CRP"/>
</dbReference>
<dbReference type="InterPro" id="IPR036388">
    <property type="entry name" value="WH-like_DNA-bd_sf"/>
</dbReference>
<keyword evidence="2" id="KW-0238">DNA-binding</keyword>
<dbReference type="SUPFAM" id="SSF51206">
    <property type="entry name" value="cAMP-binding domain-like"/>
    <property type="match status" value="1"/>
</dbReference>
<reference evidence="7" key="1">
    <citation type="submission" date="2017-06" db="EMBL/GenBank/DDBJ databases">
        <title>Capnocytophaga spp. assemblies.</title>
        <authorList>
            <person name="Gulvik C.A."/>
        </authorList>
    </citation>
    <scope>NUCLEOTIDE SEQUENCE [LARGE SCALE GENOMIC DNA]</scope>
    <source>
        <strain evidence="7">H5594</strain>
    </source>
</reference>